<dbReference type="Pfam" id="PF13495">
    <property type="entry name" value="Phage_int_SAM_4"/>
    <property type="match status" value="1"/>
</dbReference>
<dbReference type="InterPro" id="IPR004107">
    <property type="entry name" value="Integrase_SAM-like_N"/>
</dbReference>
<gene>
    <name evidence="8" type="ORF">FW778_13350</name>
</gene>
<comment type="caution">
    <text evidence="8">The sequence shown here is derived from an EMBL/GenBank/DDBJ whole genome shotgun (WGS) entry which is preliminary data.</text>
</comment>
<dbReference type="Pfam" id="PF00589">
    <property type="entry name" value="Phage_integrase"/>
    <property type="match status" value="1"/>
</dbReference>
<dbReference type="InterPro" id="IPR002104">
    <property type="entry name" value="Integrase_catalytic"/>
</dbReference>
<evidence type="ECO:0000256" key="2">
    <source>
        <dbReference type="ARBA" id="ARBA00022908"/>
    </source>
</evidence>
<dbReference type="InterPro" id="IPR010998">
    <property type="entry name" value="Integrase_recombinase_N"/>
</dbReference>
<dbReference type="PANTHER" id="PTHR30349">
    <property type="entry name" value="PHAGE INTEGRASE-RELATED"/>
    <property type="match status" value="1"/>
</dbReference>
<dbReference type="InterPro" id="IPR044068">
    <property type="entry name" value="CB"/>
</dbReference>
<dbReference type="Gene3D" id="1.10.150.130">
    <property type="match status" value="1"/>
</dbReference>
<proteinExistence type="inferred from homology"/>
<evidence type="ECO:0000313" key="8">
    <source>
        <dbReference type="EMBL" id="KAA9038540.1"/>
    </source>
</evidence>
<dbReference type="InterPro" id="IPR011010">
    <property type="entry name" value="DNA_brk_join_enz"/>
</dbReference>
<evidence type="ECO:0000256" key="4">
    <source>
        <dbReference type="ARBA" id="ARBA00023172"/>
    </source>
</evidence>
<evidence type="ECO:0000313" key="9">
    <source>
        <dbReference type="Proteomes" id="UP000326903"/>
    </source>
</evidence>
<dbReference type="EMBL" id="VYQF01000003">
    <property type="protein sequence ID" value="KAA9038540.1"/>
    <property type="molecule type" value="Genomic_DNA"/>
</dbReference>
<keyword evidence="4" id="KW-0233">DNA recombination</keyword>
<sequence length="402" mass="46203">METVTLKPLFHRGGECIAIYAPQNGTLNHYFQKKAGAKWTKTHKCWYMPCNEKNYEQLAKALKGVALLQIDELKKYLLEKKKGTGKENLQAAIPVIPPMKQPPAKIVAQQVKGTLAISKENKEALQKFKQQLVLKSYSPSTIKTYTNEFTQFLQLIKDKPANEFTVQRIKDYLQYCHEKLKLSENTLHSRMNALKFYYEQVLRREKFFWEIPRPKKPLQLPRFFNQDEIAAIIKAASNLKHKVMLMLAYSGGLRVSEVVTIKTANIDSKRMCIFIENAKGKKDRMVTLSPVLLIMLREYWNAYKPLHRGYLFSGQNAGEPYSTRSLQLVLNAAKQKAGILKPGSIHALRHSFATHLLDKGTDVTMIMKLLGHNDIKTTLRYLHVTNRDMLQIVSPLDNLNLE</sequence>
<dbReference type="InterPro" id="IPR050090">
    <property type="entry name" value="Tyrosine_recombinase_XerCD"/>
</dbReference>
<dbReference type="PROSITE" id="PS51900">
    <property type="entry name" value="CB"/>
    <property type="match status" value="1"/>
</dbReference>
<keyword evidence="3 5" id="KW-0238">DNA-binding</keyword>
<name>A0A5J5IHH6_9BACT</name>
<protein>
    <submittedName>
        <fullName evidence="8">Tyrosine-type recombinase/integrase</fullName>
    </submittedName>
</protein>
<reference evidence="8 9" key="1">
    <citation type="submission" date="2019-09" db="EMBL/GenBank/DDBJ databases">
        <title>Draft genome sequence of Ginsengibacter sp. BR5-29.</title>
        <authorList>
            <person name="Im W.-T."/>
        </authorList>
    </citation>
    <scope>NUCLEOTIDE SEQUENCE [LARGE SCALE GENOMIC DNA]</scope>
    <source>
        <strain evidence="8 9">BR5-29</strain>
    </source>
</reference>
<evidence type="ECO:0000259" key="6">
    <source>
        <dbReference type="PROSITE" id="PS51898"/>
    </source>
</evidence>
<evidence type="ECO:0000256" key="3">
    <source>
        <dbReference type="ARBA" id="ARBA00023125"/>
    </source>
</evidence>
<dbReference type="Proteomes" id="UP000326903">
    <property type="component" value="Unassembled WGS sequence"/>
</dbReference>
<dbReference type="GO" id="GO:0003677">
    <property type="term" value="F:DNA binding"/>
    <property type="evidence" value="ECO:0007669"/>
    <property type="project" value="UniProtKB-UniRule"/>
</dbReference>
<evidence type="ECO:0000259" key="7">
    <source>
        <dbReference type="PROSITE" id="PS51900"/>
    </source>
</evidence>
<dbReference type="GO" id="GO:0006310">
    <property type="term" value="P:DNA recombination"/>
    <property type="evidence" value="ECO:0007669"/>
    <property type="project" value="UniProtKB-KW"/>
</dbReference>
<dbReference type="GO" id="GO:0015074">
    <property type="term" value="P:DNA integration"/>
    <property type="evidence" value="ECO:0007669"/>
    <property type="project" value="UniProtKB-KW"/>
</dbReference>
<evidence type="ECO:0000256" key="1">
    <source>
        <dbReference type="ARBA" id="ARBA00008857"/>
    </source>
</evidence>
<evidence type="ECO:0000256" key="5">
    <source>
        <dbReference type="PROSITE-ProRule" id="PRU01248"/>
    </source>
</evidence>
<feature type="domain" description="Core-binding (CB)" evidence="7">
    <location>
        <begin position="119"/>
        <end position="202"/>
    </location>
</feature>
<comment type="similarity">
    <text evidence="1">Belongs to the 'phage' integrase family.</text>
</comment>
<dbReference type="SUPFAM" id="SSF56349">
    <property type="entry name" value="DNA breaking-rejoining enzymes"/>
    <property type="match status" value="1"/>
</dbReference>
<accession>A0A5J5IHH6</accession>
<dbReference type="PANTHER" id="PTHR30349:SF64">
    <property type="entry name" value="PROPHAGE INTEGRASE INTD-RELATED"/>
    <property type="match status" value="1"/>
</dbReference>
<keyword evidence="2" id="KW-0229">DNA integration</keyword>
<keyword evidence="9" id="KW-1185">Reference proteome</keyword>
<dbReference type="InterPro" id="IPR013762">
    <property type="entry name" value="Integrase-like_cat_sf"/>
</dbReference>
<feature type="domain" description="Tyr recombinase" evidence="6">
    <location>
        <begin position="219"/>
        <end position="394"/>
    </location>
</feature>
<organism evidence="8 9">
    <name type="scientific">Ginsengibacter hankyongi</name>
    <dbReference type="NCBI Taxonomy" id="2607284"/>
    <lineage>
        <taxon>Bacteria</taxon>
        <taxon>Pseudomonadati</taxon>
        <taxon>Bacteroidota</taxon>
        <taxon>Chitinophagia</taxon>
        <taxon>Chitinophagales</taxon>
        <taxon>Chitinophagaceae</taxon>
        <taxon>Ginsengibacter</taxon>
    </lineage>
</organism>
<dbReference type="AlphaFoldDB" id="A0A5J5IHH6"/>
<dbReference type="Gene3D" id="1.10.443.10">
    <property type="entry name" value="Intergrase catalytic core"/>
    <property type="match status" value="1"/>
</dbReference>
<dbReference type="RefSeq" id="WP_150415260.1">
    <property type="nucleotide sequence ID" value="NZ_VYQF01000003.1"/>
</dbReference>
<dbReference type="PROSITE" id="PS51898">
    <property type="entry name" value="TYR_RECOMBINASE"/>
    <property type="match status" value="1"/>
</dbReference>